<feature type="compositionally biased region" description="Acidic residues" evidence="1">
    <location>
        <begin position="521"/>
        <end position="531"/>
    </location>
</feature>
<gene>
    <name evidence="3" type="ORF">HS088_TW17G00306</name>
</gene>
<organism evidence="3 4">
    <name type="scientific">Tripterygium wilfordii</name>
    <name type="common">Thunder God vine</name>
    <dbReference type="NCBI Taxonomy" id="458696"/>
    <lineage>
        <taxon>Eukaryota</taxon>
        <taxon>Viridiplantae</taxon>
        <taxon>Streptophyta</taxon>
        <taxon>Embryophyta</taxon>
        <taxon>Tracheophyta</taxon>
        <taxon>Spermatophyta</taxon>
        <taxon>Magnoliopsida</taxon>
        <taxon>eudicotyledons</taxon>
        <taxon>Gunneridae</taxon>
        <taxon>Pentapetalae</taxon>
        <taxon>rosids</taxon>
        <taxon>fabids</taxon>
        <taxon>Celastrales</taxon>
        <taxon>Celastraceae</taxon>
        <taxon>Tripterygium</taxon>
    </lineage>
</organism>
<dbReference type="FunCoup" id="A0A7J7CFQ3">
    <property type="interactions" value="1344"/>
</dbReference>
<dbReference type="PANTHER" id="PTHR16134:SF73">
    <property type="entry name" value="F-BOX DOMAIN-CONTAINING PROTEIN"/>
    <property type="match status" value="1"/>
</dbReference>
<keyword evidence="4" id="KW-1185">Reference proteome</keyword>
<evidence type="ECO:0000259" key="2">
    <source>
        <dbReference type="Pfam" id="PF12937"/>
    </source>
</evidence>
<dbReference type="InParanoid" id="A0A7J7CFQ3"/>
<name>A0A7J7CFQ3_TRIWF</name>
<dbReference type="Gene3D" id="3.80.10.10">
    <property type="entry name" value="Ribonuclease Inhibitor"/>
    <property type="match status" value="1"/>
</dbReference>
<dbReference type="InterPro" id="IPR001810">
    <property type="entry name" value="F-box_dom"/>
</dbReference>
<feature type="region of interest" description="Disordered" evidence="1">
    <location>
        <begin position="479"/>
        <end position="531"/>
    </location>
</feature>
<accession>A0A7J7CFQ3</accession>
<evidence type="ECO:0000313" key="3">
    <source>
        <dbReference type="EMBL" id="KAF5732775.1"/>
    </source>
</evidence>
<dbReference type="PANTHER" id="PTHR16134">
    <property type="entry name" value="F-BOX/TPR REPEAT PROTEIN POF3"/>
    <property type="match status" value="1"/>
</dbReference>
<dbReference type="FunFam" id="3.80.10.10:FF:001044">
    <property type="entry name" value="F-box protein isoform A"/>
    <property type="match status" value="1"/>
</dbReference>
<dbReference type="AlphaFoldDB" id="A0A7J7CFQ3"/>
<dbReference type="EMBL" id="JAAARO010000017">
    <property type="protein sequence ID" value="KAF5732775.1"/>
    <property type="molecule type" value="Genomic_DNA"/>
</dbReference>
<dbReference type="Gene3D" id="1.20.1280.50">
    <property type="match status" value="1"/>
</dbReference>
<evidence type="ECO:0000256" key="1">
    <source>
        <dbReference type="SAM" id="MobiDB-lite"/>
    </source>
</evidence>
<sequence length="531" mass="58288">MDSFHHTSITMAKRPCPCVSSSTTIATASAQNHMFPNLNPQTDHLLHAFLSLADSPSHSLDFCLDRLLDSATCDANQSVLIDRAHKLSSVLLDAANRAARKRASTHNSLTWPLPPDLTIKVFSMLDTQSLCFAAASCSMFNKCAMDPLCYANIDLTTVVPKVNNAVVSTMIQRAGRVLESLKLGIVPGPTSSPGSCQPLVYTIRNSVEVSKFSWTDKKPRHGKESSILTRSCLNSLSGDNSAAGTLLRRLHLYNIERMDSTSLSGALSACTSLLDLEIVGLHVELRQTLMSVSMFCPLIERLFFESSKTGRDDSLKSPTCVALVNNCPNLTSLALRGFKLHDFKVRILLKGFRKLKYVDFSMSYSISGMFLRNLGSSLGGHLLEVLILRDCMHLREVEVARLLTAILSGDFKFLRHLDISNREGLASEGDWYQRCYNSSLIPVRQVLQERPGMCLLAEFPSEGSFIDLDSDLNSEISLPSQLSSHTSDGSSFTSSSDSSYSSDRSSGNDENRDSGFVILEESSDEVDFLPG</sequence>
<evidence type="ECO:0000313" key="4">
    <source>
        <dbReference type="Proteomes" id="UP000593562"/>
    </source>
</evidence>
<dbReference type="Proteomes" id="UP000593562">
    <property type="component" value="Unassembled WGS sequence"/>
</dbReference>
<dbReference type="SUPFAM" id="SSF52047">
    <property type="entry name" value="RNI-like"/>
    <property type="match status" value="1"/>
</dbReference>
<dbReference type="InterPro" id="IPR036047">
    <property type="entry name" value="F-box-like_dom_sf"/>
</dbReference>
<feature type="domain" description="F-box" evidence="2">
    <location>
        <begin position="113"/>
        <end position="155"/>
    </location>
</feature>
<comment type="caution">
    <text evidence="3">The sequence shown here is derived from an EMBL/GenBank/DDBJ whole genome shotgun (WGS) entry which is preliminary data.</text>
</comment>
<feature type="compositionally biased region" description="Low complexity" evidence="1">
    <location>
        <begin position="483"/>
        <end position="505"/>
    </location>
</feature>
<dbReference type="GO" id="GO:0031146">
    <property type="term" value="P:SCF-dependent proteasomal ubiquitin-dependent protein catabolic process"/>
    <property type="evidence" value="ECO:0007669"/>
    <property type="project" value="TreeGrafter"/>
</dbReference>
<dbReference type="SUPFAM" id="SSF81383">
    <property type="entry name" value="F-box domain"/>
    <property type="match status" value="1"/>
</dbReference>
<dbReference type="Pfam" id="PF12937">
    <property type="entry name" value="F-box-like"/>
    <property type="match status" value="1"/>
</dbReference>
<dbReference type="GO" id="GO:0019005">
    <property type="term" value="C:SCF ubiquitin ligase complex"/>
    <property type="evidence" value="ECO:0007669"/>
    <property type="project" value="TreeGrafter"/>
</dbReference>
<dbReference type="InterPro" id="IPR032675">
    <property type="entry name" value="LRR_dom_sf"/>
</dbReference>
<protein>
    <submittedName>
        <fullName evidence="3">F-box protein SKIP17-like</fullName>
    </submittedName>
</protein>
<proteinExistence type="predicted"/>
<reference evidence="3 4" key="1">
    <citation type="journal article" date="2020" name="Nat. Commun.">
        <title>Genome of Tripterygium wilfordii and identification of cytochrome P450 involved in triptolide biosynthesis.</title>
        <authorList>
            <person name="Tu L."/>
            <person name="Su P."/>
            <person name="Zhang Z."/>
            <person name="Gao L."/>
            <person name="Wang J."/>
            <person name="Hu T."/>
            <person name="Zhou J."/>
            <person name="Zhang Y."/>
            <person name="Zhao Y."/>
            <person name="Liu Y."/>
            <person name="Song Y."/>
            <person name="Tong Y."/>
            <person name="Lu Y."/>
            <person name="Yang J."/>
            <person name="Xu C."/>
            <person name="Jia M."/>
            <person name="Peters R.J."/>
            <person name="Huang L."/>
            <person name="Gao W."/>
        </authorList>
    </citation>
    <scope>NUCLEOTIDE SEQUENCE [LARGE SCALE GENOMIC DNA]</scope>
    <source>
        <strain evidence="4">cv. XIE 37</strain>
        <tissue evidence="3">Leaf</tissue>
    </source>
</reference>